<dbReference type="PROSITE" id="PS50893">
    <property type="entry name" value="ABC_TRANSPORTER_2"/>
    <property type="match status" value="1"/>
</dbReference>
<reference evidence="12 14" key="1">
    <citation type="submission" date="2015-11" db="EMBL/GenBank/DDBJ databases">
        <authorList>
            <person name="Zhang Y."/>
            <person name="Guo Z."/>
        </authorList>
    </citation>
    <scope>NUCLEOTIDE SEQUENCE [LARGE SCALE GENOMIC DNA]</scope>
    <source>
        <strain evidence="12 14">YFY001</strain>
    </source>
</reference>
<dbReference type="SUPFAM" id="SSF52540">
    <property type="entry name" value="P-loop containing nucleoside triphosphate hydrolases"/>
    <property type="match status" value="1"/>
</dbReference>
<dbReference type="InterPro" id="IPR017871">
    <property type="entry name" value="ABC_transporter-like_CS"/>
</dbReference>
<dbReference type="InterPro" id="IPR005876">
    <property type="entry name" value="Co_trans_ATP-bd"/>
</dbReference>
<protein>
    <recommendedName>
        <fullName evidence="10">ABC transporter ATP-binding protein</fullName>
    </recommendedName>
</protein>
<keyword evidence="5 10" id="KW-0547">Nucleotide-binding</keyword>
<dbReference type="FunFam" id="3.40.50.300:FF:000224">
    <property type="entry name" value="Energy-coupling factor transporter ATP-binding protein EcfA"/>
    <property type="match status" value="1"/>
</dbReference>
<dbReference type="SMART" id="SM00382">
    <property type="entry name" value="AAA"/>
    <property type="match status" value="1"/>
</dbReference>
<evidence type="ECO:0000256" key="9">
    <source>
        <dbReference type="ARBA" id="ARBA00025157"/>
    </source>
</evidence>
<evidence type="ECO:0000313" key="12">
    <source>
        <dbReference type="EMBL" id="APH01033.1"/>
    </source>
</evidence>
<evidence type="ECO:0000256" key="7">
    <source>
        <dbReference type="ARBA" id="ARBA00022967"/>
    </source>
</evidence>
<comment type="function">
    <text evidence="10">Part of an ABC transporter complex. Responsible for energy coupling to the transport system.</text>
</comment>
<keyword evidence="7" id="KW-1278">Translocase</keyword>
<evidence type="ECO:0000256" key="5">
    <source>
        <dbReference type="ARBA" id="ARBA00022741"/>
    </source>
</evidence>
<dbReference type="InterPro" id="IPR003593">
    <property type="entry name" value="AAA+_ATPase"/>
</dbReference>
<dbReference type="GO" id="GO:0043190">
    <property type="term" value="C:ATP-binding cassette (ABC) transporter complex"/>
    <property type="evidence" value="ECO:0007669"/>
    <property type="project" value="TreeGrafter"/>
</dbReference>
<dbReference type="InterPro" id="IPR003439">
    <property type="entry name" value="ABC_transporter-like_ATP-bd"/>
</dbReference>
<dbReference type="PANTHER" id="PTHR43553">
    <property type="entry name" value="HEAVY METAL TRANSPORTER"/>
    <property type="match status" value="1"/>
</dbReference>
<dbReference type="RefSeq" id="WP_072624192.1">
    <property type="nucleotide sequence ID" value="NZ_CP013290.1"/>
</dbReference>
<evidence type="ECO:0000256" key="1">
    <source>
        <dbReference type="ARBA" id="ARBA00004202"/>
    </source>
</evidence>
<dbReference type="AlphaFoldDB" id="A0A1L3MF88"/>
<dbReference type="CDD" id="cd03225">
    <property type="entry name" value="ABC_cobalt_CbiO_domain1"/>
    <property type="match status" value="1"/>
</dbReference>
<dbReference type="KEGG" id="jte:ASJ30_05345"/>
<organism evidence="12 14">
    <name type="scientific">Janibacter indicus</name>
    <dbReference type="NCBI Taxonomy" id="857417"/>
    <lineage>
        <taxon>Bacteria</taxon>
        <taxon>Bacillati</taxon>
        <taxon>Actinomycetota</taxon>
        <taxon>Actinomycetes</taxon>
        <taxon>Micrococcales</taxon>
        <taxon>Intrasporangiaceae</taxon>
        <taxon>Janibacter</taxon>
    </lineage>
</organism>
<dbReference type="NCBIfam" id="TIGR01166">
    <property type="entry name" value="cbiO"/>
    <property type="match status" value="1"/>
</dbReference>
<keyword evidence="3 10" id="KW-0813">Transport</keyword>
<keyword evidence="6 10" id="KW-0067">ATP-binding</keyword>
<sequence length="296" mass="31112">MTHRLGSWTPPDDAATVLALRGVHAGYPGAPGVLDCVSLTIGTGRRIAILGANGSGKTTLLRVLSGAHEPAEGAVVSGGEVLRHTRRGLTAHRQRVQLVMQDPDDQLFSADVRSDIGYGPTNLGLPAAEVSARVDEALAVLSLEALAERPVHRLSFGQRKRVAVAGALAMHPRVLLLDEPTAGLDPAGVEEMLAAVAALEGHGTTVVLSTHDVDLAWRWADEVALVVDHVVHQGEVTDALTDGALVEAARLRPPWSVQVLREMGIEPAAAGWPRTPADVAVALASSHLSQDSRVTR</sequence>
<comment type="function">
    <text evidence="9">Probably part of an ABC transporter complex. Responsible for energy coupling to the transport system.</text>
</comment>
<keyword evidence="14" id="KW-1185">Reference proteome</keyword>
<feature type="domain" description="ABC transporter" evidence="11">
    <location>
        <begin position="18"/>
        <end position="253"/>
    </location>
</feature>
<evidence type="ECO:0000313" key="13">
    <source>
        <dbReference type="EMBL" id="QOK23817.1"/>
    </source>
</evidence>
<evidence type="ECO:0000256" key="4">
    <source>
        <dbReference type="ARBA" id="ARBA00022475"/>
    </source>
</evidence>
<dbReference type="EMBL" id="CP062789">
    <property type="protein sequence ID" value="QOK23817.1"/>
    <property type="molecule type" value="Genomic_DNA"/>
</dbReference>
<evidence type="ECO:0000259" key="11">
    <source>
        <dbReference type="PROSITE" id="PS50893"/>
    </source>
</evidence>
<evidence type="ECO:0000313" key="15">
    <source>
        <dbReference type="Proteomes" id="UP000593998"/>
    </source>
</evidence>
<dbReference type="PANTHER" id="PTHR43553:SF24">
    <property type="entry name" value="ENERGY-COUPLING FACTOR TRANSPORTER ATP-BINDING PROTEIN ECFA1"/>
    <property type="match status" value="1"/>
</dbReference>
<dbReference type="Proteomes" id="UP000593998">
    <property type="component" value="Chromosome"/>
</dbReference>
<gene>
    <name evidence="12" type="ORF">ASJ30_05345</name>
    <name evidence="13" type="ORF">IGS73_05375</name>
</gene>
<dbReference type="GO" id="GO:0005524">
    <property type="term" value="F:ATP binding"/>
    <property type="evidence" value="ECO:0007669"/>
    <property type="project" value="UniProtKB-UniRule"/>
</dbReference>
<reference evidence="13 15" key="2">
    <citation type="submission" date="2020-10" db="EMBL/GenBank/DDBJ databases">
        <title>Janibacter indicus TT2 genome sequence.</title>
        <authorList>
            <person name="Lee K."/>
            <person name="Ganzorig M."/>
        </authorList>
    </citation>
    <scope>NUCLEOTIDE SEQUENCE [LARGE SCALE GENOMIC DNA]</scope>
    <source>
        <strain evidence="13 15">TT2</strain>
    </source>
</reference>
<evidence type="ECO:0000256" key="2">
    <source>
        <dbReference type="ARBA" id="ARBA00005417"/>
    </source>
</evidence>
<evidence type="ECO:0000256" key="8">
    <source>
        <dbReference type="ARBA" id="ARBA00023136"/>
    </source>
</evidence>
<name>A0A1L3MF88_9MICO</name>
<proteinExistence type="inferred from homology"/>
<dbReference type="Pfam" id="PF00005">
    <property type="entry name" value="ABC_tran"/>
    <property type="match status" value="1"/>
</dbReference>
<dbReference type="InterPro" id="IPR050095">
    <property type="entry name" value="ECF_ABC_transporter_ATP-bd"/>
</dbReference>
<dbReference type="Proteomes" id="UP000182938">
    <property type="component" value="Chromosome"/>
</dbReference>
<keyword evidence="4 10" id="KW-1003">Cell membrane</keyword>
<comment type="subcellular location">
    <subcellularLocation>
        <location evidence="1 10">Cell membrane</location>
        <topology evidence="1 10">Peripheral membrane protein</topology>
    </subcellularLocation>
</comment>
<dbReference type="GO" id="GO:0006824">
    <property type="term" value="P:cobalt ion transport"/>
    <property type="evidence" value="ECO:0007669"/>
    <property type="project" value="InterPro"/>
</dbReference>
<dbReference type="PROSITE" id="PS00211">
    <property type="entry name" value="ABC_TRANSPORTER_1"/>
    <property type="match status" value="1"/>
</dbReference>
<dbReference type="InterPro" id="IPR015856">
    <property type="entry name" value="ABC_transpr_CbiO/EcfA_su"/>
</dbReference>
<evidence type="ECO:0000256" key="10">
    <source>
        <dbReference type="RuleBase" id="RU364103"/>
    </source>
</evidence>
<evidence type="ECO:0000256" key="6">
    <source>
        <dbReference type="ARBA" id="ARBA00022840"/>
    </source>
</evidence>
<dbReference type="InterPro" id="IPR027417">
    <property type="entry name" value="P-loop_NTPase"/>
</dbReference>
<dbReference type="EMBL" id="CP013290">
    <property type="protein sequence ID" value="APH01033.1"/>
    <property type="molecule type" value="Genomic_DNA"/>
</dbReference>
<keyword evidence="8 10" id="KW-0472">Membrane</keyword>
<dbReference type="GO" id="GO:0016887">
    <property type="term" value="F:ATP hydrolysis activity"/>
    <property type="evidence" value="ECO:0007669"/>
    <property type="project" value="InterPro"/>
</dbReference>
<evidence type="ECO:0000256" key="3">
    <source>
        <dbReference type="ARBA" id="ARBA00022448"/>
    </source>
</evidence>
<comment type="similarity">
    <text evidence="2 10">Belongs to the ABC transporter superfamily.</text>
</comment>
<evidence type="ECO:0000313" key="14">
    <source>
        <dbReference type="Proteomes" id="UP000182938"/>
    </source>
</evidence>
<dbReference type="Gene3D" id="3.40.50.300">
    <property type="entry name" value="P-loop containing nucleotide triphosphate hydrolases"/>
    <property type="match status" value="1"/>
</dbReference>
<accession>A0A1L3MF88</accession>
<dbReference type="GO" id="GO:0042626">
    <property type="term" value="F:ATPase-coupled transmembrane transporter activity"/>
    <property type="evidence" value="ECO:0007669"/>
    <property type="project" value="TreeGrafter"/>
</dbReference>